<organism evidence="1 2">
    <name type="scientific">Psilocybe cubensis</name>
    <name type="common">Psychedelic mushroom</name>
    <name type="synonym">Stropharia cubensis</name>
    <dbReference type="NCBI Taxonomy" id="181762"/>
    <lineage>
        <taxon>Eukaryota</taxon>
        <taxon>Fungi</taxon>
        <taxon>Dikarya</taxon>
        <taxon>Basidiomycota</taxon>
        <taxon>Agaricomycotina</taxon>
        <taxon>Agaricomycetes</taxon>
        <taxon>Agaricomycetidae</taxon>
        <taxon>Agaricales</taxon>
        <taxon>Agaricineae</taxon>
        <taxon>Strophariaceae</taxon>
        <taxon>Psilocybe</taxon>
    </lineage>
</organism>
<evidence type="ECO:0000313" key="1">
    <source>
        <dbReference type="EMBL" id="KAH9483745.1"/>
    </source>
</evidence>
<name>A0ACB8H6X7_PSICU</name>
<evidence type="ECO:0000313" key="2">
    <source>
        <dbReference type="Proteomes" id="UP000664032"/>
    </source>
</evidence>
<protein>
    <submittedName>
        <fullName evidence="1">NAD-dependent protein deacylase</fullName>
    </submittedName>
</protein>
<reference evidence="1" key="1">
    <citation type="submission" date="2021-10" db="EMBL/GenBank/DDBJ databases">
        <title>Psilocybe cubensis genome.</title>
        <authorList>
            <person name="Mckernan K.J."/>
            <person name="Crawford S."/>
            <person name="Trippe A."/>
            <person name="Kane L.T."/>
            <person name="Mclaughlin S."/>
        </authorList>
    </citation>
    <scope>NUCLEOTIDE SEQUENCE</scope>
    <source>
        <strain evidence="1">MGC-MH-2018</strain>
    </source>
</reference>
<dbReference type="EMBL" id="JAFIQS020000003">
    <property type="protein sequence ID" value="KAH9483745.1"/>
    <property type="molecule type" value="Genomic_DNA"/>
</dbReference>
<keyword evidence="2" id="KW-1185">Reference proteome</keyword>
<sequence length="771" mass="86742">MNNDTLQGFREAFANAKHIIVIAGAGLSAASGIPTFRDGGGMWRSLDATSLATPEAFHENPSLVWQFYHYRRQKALQAETNTAHKILAKLAIPHYLKKVAPAAKSMHLITQNVDRLSVRALDDLEKELEEQGLKGPSYRARTGSVVQMHGKLFEVQCTKCDWRAEDFSTPLCPALGHVEANIQDYTDAGSKNHDIPISLLPHCPECQELARPGVVWFGEKPYHLDQINSLVFKADMCLVIGTSSTVHPAAGYAFRVRRRHGHVAIFNLYPSEKDENASSLFRGACEDILPQVFPELADPYQALPHAPQESRTVRRGGKMFGFQCHLDGGVKDLPPIDFSLALIKCSEEYHNSTMKSYIQNAHNLTSPSQVCIVGTHRDLIVQDYGWGYLASRKQSSRATFYDGTPYLQLNCLDIDDVQVVCEYIVDTVTATPGTPTSPRSLSLSSIIFDIKHHVLDYVARVFSLPIPNNVNLDKPDDGQLDDQAVDHLLSSSYADTWREGLRTRVKSNWPTRAMPTHRISQNVIVKRNDKNERDATDYIRLHTHIPVPQIYHRNLENWTAFQFIEGEMLLECLHKKSLFMQFRIACTLRLYLTQLHSLKGFAPGRLHNPGVVSGPLFDNSARGPFHPFSSFQAWCEVVALQGWADTVAYQKTLGMPQQLPLEPPTGKPWKLNYAHGDLNFANIILSKDGVLWLVDWAESGFYPRGYDAAVLAYFEEGPSFWQRMRSFIAGSEGGLTHDRFWSFFHSGLCRRFLSDYVYGVCLGPPQVPRDT</sequence>
<gene>
    <name evidence="1" type="ORF">JR316_0003221</name>
</gene>
<accession>A0ACB8H6X7</accession>
<proteinExistence type="predicted"/>
<comment type="caution">
    <text evidence="1">The sequence shown here is derived from an EMBL/GenBank/DDBJ whole genome shotgun (WGS) entry which is preliminary data.</text>
</comment>
<dbReference type="Proteomes" id="UP000664032">
    <property type="component" value="Unassembled WGS sequence"/>
</dbReference>